<gene>
    <name evidence="1" type="ORF">C8P68_11245</name>
</gene>
<dbReference type="RefSeq" id="WP_107831622.1">
    <property type="nucleotide sequence ID" value="NZ_CP160205.1"/>
</dbReference>
<dbReference type="OrthoDB" id="676730at2"/>
<reference evidence="1 2" key="1">
    <citation type="submission" date="2018-04" db="EMBL/GenBank/DDBJ databases">
        <title>Genomic Encyclopedia of Archaeal and Bacterial Type Strains, Phase II (KMG-II): from individual species to whole genera.</title>
        <authorList>
            <person name="Goeker M."/>
        </authorList>
    </citation>
    <scope>NUCLEOTIDE SEQUENCE [LARGE SCALE GENOMIC DNA]</scope>
    <source>
        <strain evidence="1 2">DSM 26809</strain>
    </source>
</reference>
<evidence type="ECO:0000313" key="1">
    <source>
        <dbReference type="EMBL" id="PTQ92445.1"/>
    </source>
</evidence>
<name>A0A2T5J4K9_9SPHI</name>
<evidence type="ECO:0000313" key="2">
    <source>
        <dbReference type="Proteomes" id="UP000244168"/>
    </source>
</evidence>
<proteinExistence type="predicted"/>
<sequence length="172" mass="19066">MKNKALNYLLITLVAVVWGTILYRVMAATKNDDDEGAVMRQAQMAKTPYDDYSERTDTTRLQLNYPDPFGSTPVAHKDTAVLSIHKSLPVSMAFNPKPMNNTVNWSAIKYAGFIRNAGSKKLIAILLVNGNNVSLQEGESAGNVRLIKNLRDSVKLSYNGQTKFITIDRSAQ</sequence>
<accession>A0A2T5J4K9</accession>
<organism evidence="1 2">
    <name type="scientific">Mucilaginibacter yixingensis</name>
    <dbReference type="NCBI Taxonomy" id="1295612"/>
    <lineage>
        <taxon>Bacteria</taxon>
        <taxon>Pseudomonadati</taxon>
        <taxon>Bacteroidota</taxon>
        <taxon>Sphingobacteriia</taxon>
        <taxon>Sphingobacteriales</taxon>
        <taxon>Sphingobacteriaceae</taxon>
        <taxon>Mucilaginibacter</taxon>
    </lineage>
</organism>
<dbReference type="AlphaFoldDB" id="A0A2T5J4K9"/>
<comment type="caution">
    <text evidence="1">The sequence shown here is derived from an EMBL/GenBank/DDBJ whole genome shotgun (WGS) entry which is preliminary data.</text>
</comment>
<keyword evidence="2" id="KW-1185">Reference proteome</keyword>
<dbReference type="Proteomes" id="UP000244168">
    <property type="component" value="Unassembled WGS sequence"/>
</dbReference>
<protein>
    <submittedName>
        <fullName evidence="1">Uncharacterized protein</fullName>
    </submittedName>
</protein>
<dbReference type="EMBL" id="QAOQ01000012">
    <property type="protein sequence ID" value="PTQ92445.1"/>
    <property type="molecule type" value="Genomic_DNA"/>
</dbReference>